<protein>
    <submittedName>
        <fullName evidence="1">Uncharacterized protein</fullName>
    </submittedName>
</protein>
<comment type="caution">
    <text evidence="1">The sequence shown here is derived from an EMBL/GenBank/DDBJ whole genome shotgun (WGS) entry which is preliminary data.</text>
</comment>
<gene>
    <name evidence="1" type="ORF">EVAR_78852_1</name>
</gene>
<proteinExistence type="predicted"/>
<dbReference type="AlphaFoldDB" id="A0A4C1U3S4"/>
<sequence length="84" mass="9602">MTFLIHRSTAPATLRLFYSSISTTLLHTPPHGNFHSTRFLYDLKNPKDGRHGWTSIKFPAILELKALKNNSKLQCFFELSGLKV</sequence>
<reference evidence="1 2" key="1">
    <citation type="journal article" date="2019" name="Commun. Biol.">
        <title>The bagworm genome reveals a unique fibroin gene that provides high tensile strength.</title>
        <authorList>
            <person name="Kono N."/>
            <person name="Nakamura H."/>
            <person name="Ohtoshi R."/>
            <person name="Tomita M."/>
            <person name="Numata K."/>
            <person name="Arakawa K."/>
        </authorList>
    </citation>
    <scope>NUCLEOTIDE SEQUENCE [LARGE SCALE GENOMIC DNA]</scope>
</reference>
<dbReference type="EMBL" id="BGZK01000119">
    <property type="protein sequence ID" value="GBP20476.1"/>
    <property type="molecule type" value="Genomic_DNA"/>
</dbReference>
<organism evidence="1 2">
    <name type="scientific">Eumeta variegata</name>
    <name type="common">Bagworm moth</name>
    <name type="synonym">Eumeta japonica</name>
    <dbReference type="NCBI Taxonomy" id="151549"/>
    <lineage>
        <taxon>Eukaryota</taxon>
        <taxon>Metazoa</taxon>
        <taxon>Ecdysozoa</taxon>
        <taxon>Arthropoda</taxon>
        <taxon>Hexapoda</taxon>
        <taxon>Insecta</taxon>
        <taxon>Pterygota</taxon>
        <taxon>Neoptera</taxon>
        <taxon>Endopterygota</taxon>
        <taxon>Lepidoptera</taxon>
        <taxon>Glossata</taxon>
        <taxon>Ditrysia</taxon>
        <taxon>Tineoidea</taxon>
        <taxon>Psychidae</taxon>
        <taxon>Oiketicinae</taxon>
        <taxon>Eumeta</taxon>
    </lineage>
</organism>
<dbReference type="Proteomes" id="UP000299102">
    <property type="component" value="Unassembled WGS sequence"/>
</dbReference>
<name>A0A4C1U3S4_EUMVA</name>
<keyword evidence="2" id="KW-1185">Reference proteome</keyword>
<evidence type="ECO:0000313" key="2">
    <source>
        <dbReference type="Proteomes" id="UP000299102"/>
    </source>
</evidence>
<evidence type="ECO:0000313" key="1">
    <source>
        <dbReference type="EMBL" id="GBP20476.1"/>
    </source>
</evidence>
<accession>A0A4C1U3S4</accession>